<feature type="non-terminal residue" evidence="1">
    <location>
        <position position="1"/>
    </location>
</feature>
<protein>
    <recommendedName>
        <fullName evidence="3">DUF4219 domain-containing protein</fullName>
    </recommendedName>
</protein>
<accession>A0A2S4UIV7</accession>
<dbReference type="AlphaFoldDB" id="A0A2S4UIV7"/>
<dbReference type="Proteomes" id="UP000238274">
    <property type="component" value="Unassembled WGS sequence"/>
</dbReference>
<dbReference type="OrthoDB" id="2503017at2759"/>
<evidence type="ECO:0000313" key="1">
    <source>
        <dbReference type="EMBL" id="POV97189.1"/>
    </source>
</evidence>
<keyword evidence="2" id="KW-1185">Reference proteome</keyword>
<evidence type="ECO:0000313" key="2">
    <source>
        <dbReference type="Proteomes" id="UP000238274"/>
    </source>
</evidence>
<reference evidence="1 2" key="1">
    <citation type="submission" date="2017-12" db="EMBL/GenBank/DDBJ databases">
        <title>Gene loss provides genomic basis for host adaptation in cereal stripe rust fungi.</title>
        <authorList>
            <person name="Xia C."/>
        </authorList>
    </citation>
    <scope>NUCLEOTIDE SEQUENCE [LARGE SCALE GENOMIC DNA]</scope>
    <source>
        <strain evidence="1 2">93TX-2</strain>
    </source>
</reference>
<dbReference type="VEuPathDB" id="FungiDB:PSHT_14697"/>
<organism evidence="1 2">
    <name type="scientific">Puccinia striiformis</name>
    <dbReference type="NCBI Taxonomy" id="27350"/>
    <lineage>
        <taxon>Eukaryota</taxon>
        <taxon>Fungi</taxon>
        <taxon>Dikarya</taxon>
        <taxon>Basidiomycota</taxon>
        <taxon>Pucciniomycotina</taxon>
        <taxon>Pucciniomycetes</taxon>
        <taxon>Pucciniales</taxon>
        <taxon>Pucciniaceae</taxon>
        <taxon>Puccinia</taxon>
    </lineage>
</organism>
<reference evidence="2" key="3">
    <citation type="journal article" date="2018" name="Mol. Plant Microbe Interact.">
        <title>Genome sequence resources for the wheat stripe rust pathogen (Puccinia striiformis f. sp. tritici) and the barley stripe rust pathogen (Puccinia striiformis f. sp. hordei).</title>
        <authorList>
            <person name="Xia C."/>
            <person name="Wang M."/>
            <person name="Yin C."/>
            <person name="Cornejo O.E."/>
            <person name="Hulbert S.H."/>
            <person name="Chen X."/>
        </authorList>
    </citation>
    <scope>NUCLEOTIDE SEQUENCE [LARGE SCALE GENOMIC DNA]</scope>
    <source>
        <strain evidence="2">93TX-2</strain>
    </source>
</reference>
<gene>
    <name evidence="1" type="ORF">PSHT_14697</name>
</gene>
<dbReference type="EMBL" id="PKSM01000342">
    <property type="protein sequence ID" value="POV97189.1"/>
    <property type="molecule type" value="Genomic_DNA"/>
</dbReference>
<sequence>TKPILKTALIPKLGTKQNDNVFLRNAIEGIPLLTMDNYSLWRKRFLQLLDLQGLTDSLTKPNGVLTDKQNKQLTSALTTKISGEVEANIIGWEIETDACLIWDAVTEHFASKQPANKACIHEELRAIVFDITDPNRAESHAQSRNRYHENICYDILGKFPEALSNISERITHSDKALTTQLIFNRLKQFANNQKTLASHLVTLRQLGFLKRH</sequence>
<proteinExistence type="predicted"/>
<name>A0A2S4UIV7_9BASI</name>
<feature type="non-terminal residue" evidence="1">
    <location>
        <position position="212"/>
    </location>
</feature>
<comment type="caution">
    <text evidence="1">The sequence shown here is derived from an EMBL/GenBank/DDBJ whole genome shotgun (WGS) entry which is preliminary data.</text>
</comment>
<reference evidence="2" key="2">
    <citation type="journal article" date="2018" name="BMC Genomics">
        <title>Genomic insights into host adaptation between the wheat stripe rust pathogen (Puccinia striiformis f. sp. tritici) and the barley stripe rust pathogen (Puccinia striiformis f. sp. hordei).</title>
        <authorList>
            <person name="Xia C."/>
            <person name="Wang M."/>
            <person name="Yin C."/>
            <person name="Cornejo O.E."/>
            <person name="Hulbert S.H."/>
            <person name="Chen X."/>
        </authorList>
    </citation>
    <scope>NUCLEOTIDE SEQUENCE [LARGE SCALE GENOMIC DNA]</scope>
    <source>
        <strain evidence="2">93TX-2</strain>
    </source>
</reference>
<evidence type="ECO:0008006" key="3">
    <source>
        <dbReference type="Google" id="ProtNLM"/>
    </source>
</evidence>
<dbReference type="VEuPathDB" id="FungiDB:PSTT_02788"/>